<sequence>MKEIRLCWSRCQFNDEGLPVTGGLWIPATPWNRELAERMRQAGNEVYGQHTHWIEEREA</sequence>
<proteinExistence type="predicted"/>
<reference evidence="1 2" key="1">
    <citation type="submission" date="2024-03" db="EMBL/GenBank/DDBJ databases">
        <title>Novel species of the genus Variovorax.</title>
        <authorList>
            <person name="Liu Q."/>
            <person name="Xin Y.-H."/>
        </authorList>
    </citation>
    <scope>NUCLEOTIDE SEQUENCE [LARGE SCALE GENOMIC DNA]</scope>
    <source>
        <strain evidence="1 2">KACC 18901</strain>
    </source>
</reference>
<protein>
    <submittedName>
        <fullName evidence="1">Uncharacterized protein</fullName>
    </submittedName>
</protein>
<gene>
    <name evidence="1" type="ORF">WKW79_35365</name>
</gene>
<evidence type="ECO:0000313" key="1">
    <source>
        <dbReference type="EMBL" id="MEJ8859874.1"/>
    </source>
</evidence>
<keyword evidence="2" id="KW-1185">Reference proteome</keyword>
<accession>A0ABU8XJK0</accession>
<comment type="caution">
    <text evidence="1">The sequence shown here is derived from an EMBL/GenBank/DDBJ whole genome shotgun (WGS) entry which is preliminary data.</text>
</comment>
<dbReference type="EMBL" id="JBBKZS010000041">
    <property type="protein sequence ID" value="MEJ8859874.1"/>
    <property type="molecule type" value="Genomic_DNA"/>
</dbReference>
<dbReference type="Proteomes" id="UP001367030">
    <property type="component" value="Unassembled WGS sequence"/>
</dbReference>
<organism evidence="1 2">
    <name type="scientific">Variovorax robiniae</name>
    <dbReference type="NCBI Taxonomy" id="1836199"/>
    <lineage>
        <taxon>Bacteria</taxon>
        <taxon>Pseudomonadati</taxon>
        <taxon>Pseudomonadota</taxon>
        <taxon>Betaproteobacteria</taxon>
        <taxon>Burkholderiales</taxon>
        <taxon>Comamonadaceae</taxon>
        <taxon>Variovorax</taxon>
    </lineage>
</organism>
<dbReference type="RefSeq" id="WP_340339907.1">
    <property type="nucleotide sequence ID" value="NZ_JBBKZS010000041.1"/>
</dbReference>
<evidence type="ECO:0000313" key="2">
    <source>
        <dbReference type="Proteomes" id="UP001367030"/>
    </source>
</evidence>
<name>A0ABU8XJK0_9BURK</name>